<dbReference type="PANTHER" id="PTHR12526">
    <property type="entry name" value="GLYCOSYLTRANSFERASE"/>
    <property type="match status" value="1"/>
</dbReference>
<dbReference type="AlphaFoldDB" id="A0A0H3L182"/>
<sequence>MKKLHIINLEKMGGVERLFLQYINDFSDGNDDVICISNEIDDDIRRHIPQQKITFANRWVNGLKYKVPQFLRKYLLKKRIEASDADVIVVWDLIPGLPAKPRRAALVYYDHGCSWRYPKNKKTLNFMAMLDGVISASYASNRVMHHRFNLPCPHHVVINRIMLPQGINSAIRTLKNPLRLGTASRQVSLKGISVGLLTLKELRQRGHNVVLEIAGKGPDHDAFVALAERLNISQFVTFSGFQHDMSAFFNRTDIYLSTPVTEPFGLSCMEALYFGVPVIFPMIDGQPEVVGHQQCGIGLPPSVTIDEHEKLTGIRVDFPYQVYEPVRDVMEEARLVSHIDCANAVEILSVPETYQRFSEAAKAWTVEHFDYALFKTEFNDALKDVIIKK</sequence>
<keyword evidence="2" id="KW-0808">Transferase</keyword>
<dbReference type="PATRIC" id="fig|932677.3.peg.3599"/>
<evidence type="ECO:0000256" key="1">
    <source>
        <dbReference type="ARBA" id="ARBA00022676"/>
    </source>
</evidence>
<dbReference type="EMBL" id="AP012032">
    <property type="protein sequence ID" value="BAK13187.1"/>
    <property type="molecule type" value="Genomic_DNA"/>
</dbReference>
<dbReference type="KEGG" id="paj:PAJ_3107"/>
<gene>
    <name evidence="5" type="primary">wcaL</name>
    <name evidence="5" type="ordered locus">PAJ_3107</name>
</gene>
<evidence type="ECO:0000259" key="4">
    <source>
        <dbReference type="Pfam" id="PF13439"/>
    </source>
</evidence>
<evidence type="ECO:0000256" key="2">
    <source>
        <dbReference type="ARBA" id="ARBA00022679"/>
    </source>
</evidence>
<dbReference type="Proteomes" id="UP000006690">
    <property type="component" value="Chromosome"/>
</dbReference>
<dbReference type="PANTHER" id="PTHR12526:SF510">
    <property type="entry name" value="D-INOSITOL 3-PHOSPHATE GLYCOSYLTRANSFERASE"/>
    <property type="match status" value="1"/>
</dbReference>
<evidence type="ECO:0000259" key="3">
    <source>
        <dbReference type="Pfam" id="PF00534"/>
    </source>
</evidence>
<dbReference type="GO" id="GO:1901135">
    <property type="term" value="P:carbohydrate derivative metabolic process"/>
    <property type="evidence" value="ECO:0007669"/>
    <property type="project" value="UniProtKB-ARBA"/>
</dbReference>
<reference evidence="6" key="1">
    <citation type="journal article" date="2012" name="Appl. Microbiol. Biotechnol.">
        <title>The complete genome sequence of Pantoea ananatis AJ13355, an organism with great biotechnological potential.</title>
        <authorList>
            <person name="Hara Y."/>
            <person name="Kadotani N."/>
            <person name="Izui H."/>
            <person name="Katashkina J.I."/>
            <person name="Kuvaeva T.M."/>
            <person name="Andreeva I.G."/>
            <person name="Golubeva L.I."/>
            <person name="Malko D.B."/>
            <person name="Makeev V.J."/>
            <person name="Mashko S.V."/>
            <person name="Kozlov Y.I."/>
        </authorList>
    </citation>
    <scope>NUCLEOTIDE SEQUENCE [LARGE SCALE GENOMIC DNA]</scope>
    <source>
        <strain evidence="6">AJ13355</strain>
    </source>
</reference>
<name>A0A0H3L182_PANAA</name>
<dbReference type="InterPro" id="IPR001296">
    <property type="entry name" value="Glyco_trans_1"/>
</dbReference>
<evidence type="ECO:0000313" key="5">
    <source>
        <dbReference type="EMBL" id="BAK13187.1"/>
    </source>
</evidence>
<dbReference type="CDD" id="cd03801">
    <property type="entry name" value="GT4_PimA-like"/>
    <property type="match status" value="1"/>
</dbReference>
<feature type="domain" description="Glycosyl transferase family 1" evidence="3">
    <location>
        <begin position="180"/>
        <end position="302"/>
    </location>
</feature>
<dbReference type="Pfam" id="PF13439">
    <property type="entry name" value="Glyco_transf_4"/>
    <property type="match status" value="1"/>
</dbReference>
<accession>A0A0H3L182</accession>
<dbReference type="InterPro" id="IPR028098">
    <property type="entry name" value="Glyco_trans_4-like_N"/>
</dbReference>
<dbReference type="RefSeq" id="WP_014594898.1">
    <property type="nucleotide sequence ID" value="NC_017531.2"/>
</dbReference>
<feature type="domain" description="Glycosyltransferase subfamily 4-like N-terminal" evidence="4">
    <location>
        <begin position="12"/>
        <end position="157"/>
    </location>
</feature>
<dbReference type="SUPFAM" id="SSF53756">
    <property type="entry name" value="UDP-Glycosyltransferase/glycogen phosphorylase"/>
    <property type="match status" value="1"/>
</dbReference>
<proteinExistence type="predicted"/>
<dbReference type="eggNOG" id="COG0438">
    <property type="taxonomic scope" value="Bacteria"/>
</dbReference>
<keyword evidence="1" id="KW-0328">Glycosyltransferase</keyword>
<dbReference type="GO" id="GO:0016757">
    <property type="term" value="F:glycosyltransferase activity"/>
    <property type="evidence" value="ECO:0007669"/>
    <property type="project" value="UniProtKB-KW"/>
</dbReference>
<protein>
    <submittedName>
        <fullName evidence="5">Glycosyltransferase WcaL</fullName>
    </submittedName>
</protein>
<evidence type="ECO:0000313" key="6">
    <source>
        <dbReference type="Proteomes" id="UP000006690"/>
    </source>
</evidence>
<organism evidence="5 6">
    <name type="scientific">Pantoea ananatis (strain AJ13355)</name>
    <dbReference type="NCBI Taxonomy" id="932677"/>
    <lineage>
        <taxon>Bacteria</taxon>
        <taxon>Pseudomonadati</taxon>
        <taxon>Pseudomonadota</taxon>
        <taxon>Gammaproteobacteria</taxon>
        <taxon>Enterobacterales</taxon>
        <taxon>Erwiniaceae</taxon>
        <taxon>Pantoea</taxon>
    </lineage>
</organism>
<dbReference type="Gene3D" id="3.40.50.2000">
    <property type="entry name" value="Glycogen Phosphorylase B"/>
    <property type="match status" value="2"/>
</dbReference>
<dbReference type="Pfam" id="PF00534">
    <property type="entry name" value="Glycos_transf_1"/>
    <property type="match status" value="1"/>
</dbReference>
<dbReference type="OrthoDB" id="9795746at2"/>
<dbReference type="HOGENOM" id="CLU_058051_0_0_6"/>